<evidence type="ECO:0000313" key="2">
    <source>
        <dbReference type="EMBL" id="CAL8111054.1"/>
    </source>
</evidence>
<protein>
    <submittedName>
        <fullName evidence="2">Uncharacterized protein</fullName>
    </submittedName>
</protein>
<name>A0ABP1QSI5_9HEXA</name>
<reference evidence="2 3" key="1">
    <citation type="submission" date="2024-08" db="EMBL/GenBank/DDBJ databases">
        <authorList>
            <person name="Cucini C."/>
            <person name="Frati F."/>
        </authorList>
    </citation>
    <scope>NUCLEOTIDE SEQUENCE [LARGE SCALE GENOMIC DNA]</scope>
</reference>
<dbReference type="EMBL" id="CAXLJM020000046">
    <property type="protein sequence ID" value="CAL8111054.1"/>
    <property type="molecule type" value="Genomic_DNA"/>
</dbReference>
<feature type="compositionally biased region" description="Polar residues" evidence="1">
    <location>
        <begin position="86"/>
        <end position="97"/>
    </location>
</feature>
<organism evidence="2 3">
    <name type="scientific">Orchesella dallaii</name>
    <dbReference type="NCBI Taxonomy" id="48710"/>
    <lineage>
        <taxon>Eukaryota</taxon>
        <taxon>Metazoa</taxon>
        <taxon>Ecdysozoa</taxon>
        <taxon>Arthropoda</taxon>
        <taxon>Hexapoda</taxon>
        <taxon>Collembola</taxon>
        <taxon>Entomobryomorpha</taxon>
        <taxon>Entomobryoidea</taxon>
        <taxon>Orchesellidae</taxon>
        <taxon>Orchesellinae</taxon>
        <taxon>Orchesella</taxon>
    </lineage>
</organism>
<evidence type="ECO:0000313" key="3">
    <source>
        <dbReference type="Proteomes" id="UP001642540"/>
    </source>
</evidence>
<accession>A0ABP1QSI5</accession>
<feature type="region of interest" description="Disordered" evidence="1">
    <location>
        <begin position="86"/>
        <end position="114"/>
    </location>
</feature>
<comment type="caution">
    <text evidence="2">The sequence shown here is derived from an EMBL/GenBank/DDBJ whole genome shotgun (WGS) entry which is preliminary data.</text>
</comment>
<gene>
    <name evidence="2" type="ORF">ODALV1_LOCUS14685</name>
</gene>
<evidence type="ECO:0000256" key="1">
    <source>
        <dbReference type="SAM" id="MobiDB-lite"/>
    </source>
</evidence>
<proteinExistence type="predicted"/>
<keyword evidence="3" id="KW-1185">Reference proteome</keyword>
<dbReference type="Proteomes" id="UP001642540">
    <property type="component" value="Unassembled WGS sequence"/>
</dbReference>
<sequence>MNKLVKARRLVRAQHTKLVNEIQTLLGASPLDKDAVAVKFQLLTKIGSSLEGYDANITEKMVEENVTDAEQDAEYEAAFSYQEANAQLQSTSTTGGPTDSKKSGKQKKVQKTEEIPTAAGLVATTQRNGCVFSDKNHDRDRCVTALYMDL</sequence>